<proteinExistence type="predicted"/>
<organism evidence="1 2">
    <name type="scientific">Cecembia lonarensis (strain CCUG 58316 / KCTC 22772 / LW9)</name>
    <dbReference type="NCBI Taxonomy" id="1225176"/>
    <lineage>
        <taxon>Bacteria</taxon>
        <taxon>Pseudomonadati</taxon>
        <taxon>Bacteroidota</taxon>
        <taxon>Cytophagia</taxon>
        <taxon>Cytophagales</taxon>
        <taxon>Cyclobacteriaceae</taxon>
        <taxon>Cecembia</taxon>
    </lineage>
</organism>
<sequence>MLEVSKYKGIERWFNPFFYILSILTQVKFQNSLTLASPF</sequence>
<evidence type="ECO:0000313" key="1">
    <source>
        <dbReference type="EMBL" id="EKB51012.1"/>
    </source>
</evidence>
<dbReference type="AlphaFoldDB" id="K1LFN0"/>
<reference evidence="1 2" key="1">
    <citation type="journal article" date="2012" name="J. Bacteriol.">
        <title>Draft Genome Sequence of Cecembia lonarensis Strain LW9T, Isolated from Lonar Lake, a Haloalkaline Lake in India.</title>
        <authorList>
            <person name="Shivaji S."/>
            <person name="Ara S."/>
            <person name="Singh A."/>
            <person name="Pinnaka A.K."/>
        </authorList>
    </citation>
    <scope>NUCLEOTIDE SEQUENCE [LARGE SCALE GENOMIC DNA]</scope>
    <source>
        <strain evidence="1 2">LW9</strain>
    </source>
</reference>
<dbReference type="Proteomes" id="UP000004478">
    <property type="component" value="Unassembled WGS sequence"/>
</dbReference>
<protein>
    <submittedName>
        <fullName evidence="1">Uncharacterized protein</fullName>
    </submittedName>
</protein>
<gene>
    <name evidence="1" type="ORF">B879_00299</name>
</gene>
<accession>K1LFN0</accession>
<comment type="caution">
    <text evidence="1">The sequence shown here is derived from an EMBL/GenBank/DDBJ whole genome shotgun (WGS) entry which is preliminary data.</text>
</comment>
<name>K1LFN0_CECL9</name>
<keyword evidence="2" id="KW-1185">Reference proteome</keyword>
<evidence type="ECO:0000313" key="2">
    <source>
        <dbReference type="Proteomes" id="UP000004478"/>
    </source>
</evidence>
<dbReference type="EMBL" id="AMGM01000003">
    <property type="protein sequence ID" value="EKB51012.1"/>
    <property type="molecule type" value="Genomic_DNA"/>
</dbReference>